<name>V8NLY3_OPHHA</name>
<gene>
    <name evidence="17" type="primary">Erlin1</name>
    <name evidence="17" type="ORF">L345_11706</name>
</gene>
<evidence type="ECO:0000256" key="7">
    <source>
        <dbReference type="ARBA" id="ARBA00022989"/>
    </source>
</evidence>
<dbReference type="PANTHER" id="PTHR15351:SF2">
    <property type="entry name" value="ERLIN-1"/>
    <property type="match status" value="1"/>
</dbReference>
<evidence type="ECO:0000256" key="13">
    <source>
        <dbReference type="ARBA" id="ARBA00040567"/>
    </source>
</evidence>
<evidence type="ECO:0000256" key="10">
    <source>
        <dbReference type="ARBA" id="ARBA00023166"/>
    </source>
</evidence>
<keyword evidence="11" id="KW-0325">Glycoprotein</keyword>
<keyword evidence="5" id="KW-0256">Endoplasmic reticulum</keyword>
<proteinExistence type="inferred from homology"/>
<dbReference type="InterPro" id="IPR033294">
    <property type="entry name" value="Erlin1/2"/>
</dbReference>
<keyword evidence="3" id="KW-0153">Cholesterol metabolism</keyword>
<sequence length="390" mass="43780">MPGSGGEIPTRSRRRGPAVSVAVTAGLLLSLLLWVSVHKVEEGHLAVYYRGGALLPTLSRPGYHIMIPILTTYRTVQVCVTALDGKQQREGKQLDDKRTFYTDSTTLQTDEVKNVPCGTSGGVMIYIDRIEVMNVLAPYAVYDVVRNYTADYDKALIFNKIHHELNQFCSIHTLQEVYIELFDQIDENLKLALQQDLNTMAPGLTIQMYSCAEDGDNFIEMTFQVGSSRSRFLLCREAEKTKLLIATQKQKVVEKEAETERRKAVIEAEKIAQVAKIQFQQKVMETLTEKRISELEDAAYLARQKAKADAEYYTAQKAADSNKLKLTPAYLELMKYQAIATNSKLYFGSSLPSHLFLGSSVFEHMIARTAKGGHLVSETGKHHLRAQEST</sequence>
<comment type="similarity">
    <text evidence="2">Belongs to the band 7/mec-2 family.</text>
</comment>
<accession>V8NLY3</accession>
<evidence type="ECO:0000256" key="12">
    <source>
        <dbReference type="ARBA" id="ARBA00023221"/>
    </source>
</evidence>
<dbReference type="GO" id="GO:0005789">
    <property type="term" value="C:endoplasmic reticulum membrane"/>
    <property type="evidence" value="ECO:0007669"/>
    <property type="project" value="UniProtKB-SubCell"/>
</dbReference>
<evidence type="ECO:0000256" key="4">
    <source>
        <dbReference type="ARBA" id="ARBA00022692"/>
    </source>
</evidence>
<dbReference type="GO" id="GO:0031625">
    <property type="term" value="F:ubiquitin protein ligase binding"/>
    <property type="evidence" value="ECO:0007669"/>
    <property type="project" value="InterPro"/>
</dbReference>
<evidence type="ECO:0000256" key="11">
    <source>
        <dbReference type="ARBA" id="ARBA00023180"/>
    </source>
</evidence>
<feature type="domain" description="Band 7" evidence="16">
    <location>
        <begin position="35"/>
        <end position="226"/>
    </location>
</feature>
<comment type="subcellular location">
    <subcellularLocation>
        <location evidence="1">Endoplasmic reticulum membrane</location>
        <topology evidence="1">Single-pass type II membrane protein</topology>
    </subcellularLocation>
</comment>
<keyword evidence="8" id="KW-0446">Lipid-binding</keyword>
<dbReference type="CDD" id="cd03406">
    <property type="entry name" value="SPFH_like_u3"/>
    <property type="match status" value="1"/>
</dbReference>
<evidence type="ECO:0000256" key="6">
    <source>
        <dbReference type="ARBA" id="ARBA00022968"/>
    </source>
</evidence>
<protein>
    <recommendedName>
        <fullName evidence="13">Erlin-1</fullName>
    </recommendedName>
    <alternativeName>
        <fullName evidence="14">Endoplasmic reticulum lipid raft-associated protein 1</fullName>
    </alternativeName>
</protein>
<evidence type="ECO:0000256" key="14">
    <source>
        <dbReference type="ARBA" id="ARBA00041391"/>
    </source>
</evidence>
<evidence type="ECO:0000313" key="18">
    <source>
        <dbReference type="Proteomes" id="UP000018936"/>
    </source>
</evidence>
<keyword evidence="7 15" id="KW-1133">Transmembrane helix</keyword>
<dbReference type="SMART" id="SM00244">
    <property type="entry name" value="PHB"/>
    <property type="match status" value="1"/>
</dbReference>
<dbReference type="InterPro" id="IPR001107">
    <property type="entry name" value="Band_7"/>
</dbReference>
<evidence type="ECO:0000256" key="1">
    <source>
        <dbReference type="ARBA" id="ARBA00004648"/>
    </source>
</evidence>
<evidence type="ECO:0000256" key="9">
    <source>
        <dbReference type="ARBA" id="ARBA00023136"/>
    </source>
</evidence>
<keyword evidence="4 15" id="KW-0812">Transmembrane</keyword>
<keyword evidence="12" id="KW-0443">Lipid metabolism</keyword>
<evidence type="ECO:0000256" key="15">
    <source>
        <dbReference type="SAM" id="Phobius"/>
    </source>
</evidence>
<dbReference type="EMBL" id="AZIM01003189">
    <property type="protein sequence ID" value="ETE62532.1"/>
    <property type="molecule type" value="Genomic_DNA"/>
</dbReference>
<dbReference type="Pfam" id="PF01145">
    <property type="entry name" value="Band_7"/>
    <property type="match status" value="1"/>
</dbReference>
<dbReference type="OrthoDB" id="77368at2759"/>
<dbReference type="GO" id="GO:0008203">
    <property type="term" value="P:cholesterol metabolic process"/>
    <property type="evidence" value="ECO:0007669"/>
    <property type="project" value="UniProtKB-KW"/>
</dbReference>
<keyword evidence="6" id="KW-0735">Signal-anchor</keyword>
<keyword evidence="18" id="KW-1185">Reference proteome</keyword>
<keyword evidence="9 15" id="KW-0472">Membrane</keyword>
<keyword evidence="12" id="KW-0753">Steroid metabolism</keyword>
<dbReference type="GO" id="GO:0032933">
    <property type="term" value="P:SREBP signaling pathway"/>
    <property type="evidence" value="ECO:0007669"/>
    <property type="project" value="TreeGrafter"/>
</dbReference>
<evidence type="ECO:0000256" key="3">
    <source>
        <dbReference type="ARBA" id="ARBA00022548"/>
    </source>
</evidence>
<reference evidence="17 18" key="1">
    <citation type="journal article" date="2013" name="Proc. Natl. Acad. Sci. U.S.A.">
        <title>The king cobra genome reveals dynamic gene evolution and adaptation in the snake venom system.</title>
        <authorList>
            <person name="Vonk F.J."/>
            <person name="Casewell N.R."/>
            <person name="Henkel C.V."/>
            <person name="Heimberg A.M."/>
            <person name="Jansen H.J."/>
            <person name="McCleary R.J."/>
            <person name="Kerkkamp H.M."/>
            <person name="Vos R.A."/>
            <person name="Guerreiro I."/>
            <person name="Calvete J.J."/>
            <person name="Wuster W."/>
            <person name="Woods A.E."/>
            <person name="Logan J.M."/>
            <person name="Harrison R.A."/>
            <person name="Castoe T.A."/>
            <person name="de Koning A.P."/>
            <person name="Pollock D.D."/>
            <person name="Yandell M."/>
            <person name="Calderon D."/>
            <person name="Renjifo C."/>
            <person name="Currier R.B."/>
            <person name="Salgado D."/>
            <person name="Pla D."/>
            <person name="Sanz L."/>
            <person name="Hyder A.S."/>
            <person name="Ribeiro J.M."/>
            <person name="Arntzen J.W."/>
            <person name="van den Thillart G.E."/>
            <person name="Boetzer M."/>
            <person name="Pirovano W."/>
            <person name="Dirks R.P."/>
            <person name="Spaink H.P."/>
            <person name="Duboule D."/>
            <person name="McGlinn E."/>
            <person name="Kini R.M."/>
            <person name="Richardson M.K."/>
        </authorList>
    </citation>
    <scope>NUCLEOTIDE SEQUENCE</scope>
    <source>
        <tissue evidence="17">Blood</tissue>
    </source>
</reference>
<evidence type="ECO:0000256" key="8">
    <source>
        <dbReference type="ARBA" id="ARBA00023121"/>
    </source>
</evidence>
<evidence type="ECO:0000256" key="2">
    <source>
        <dbReference type="ARBA" id="ARBA00008164"/>
    </source>
</evidence>
<dbReference type="GO" id="GO:0015485">
    <property type="term" value="F:cholesterol binding"/>
    <property type="evidence" value="ECO:0007669"/>
    <property type="project" value="TreeGrafter"/>
</dbReference>
<dbReference type="AlphaFoldDB" id="V8NLY3"/>
<organism evidence="17 18">
    <name type="scientific">Ophiophagus hannah</name>
    <name type="common">King cobra</name>
    <name type="synonym">Naja hannah</name>
    <dbReference type="NCBI Taxonomy" id="8665"/>
    <lineage>
        <taxon>Eukaryota</taxon>
        <taxon>Metazoa</taxon>
        <taxon>Chordata</taxon>
        <taxon>Craniata</taxon>
        <taxon>Vertebrata</taxon>
        <taxon>Euteleostomi</taxon>
        <taxon>Lepidosauria</taxon>
        <taxon>Squamata</taxon>
        <taxon>Bifurcata</taxon>
        <taxon>Unidentata</taxon>
        <taxon>Episquamata</taxon>
        <taxon>Toxicofera</taxon>
        <taxon>Serpentes</taxon>
        <taxon>Colubroidea</taxon>
        <taxon>Elapidae</taxon>
        <taxon>Elapinae</taxon>
        <taxon>Ophiophagus</taxon>
    </lineage>
</organism>
<comment type="caution">
    <text evidence="17">The sequence shown here is derived from an EMBL/GenBank/DDBJ whole genome shotgun (WGS) entry which is preliminary data.</text>
</comment>
<keyword evidence="10" id="KW-1207">Sterol metabolism</keyword>
<evidence type="ECO:0000313" key="17">
    <source>
        <dbReference type="EMBL" id="ETE62532.1"/>
    </source>
</evidence>
<dbReference type="Proteomes" id="UP000018936">
    <property type="component" value="Unassembled WGS sequence"/>
</dbReference>
<dbReference type="PANTHER" id="PTHR15351">
    <property type="entry name" value="ERLIN (ER LIPID RAFT ASSOCIATED PROTEIN) HOMOLOG"/>
    <property type="match status" value="1"/>
</dbReference>
<evidence type="ECO:0000259" key="16">
    <source>
        <dbReference type="SMART" id="SM00244"/>
    </source>
</evidence>
<evidence type="ECO:0000256" key="5">
    <source>
        <dbReference type="ARBA" id="ARBA00022824"/>
    </source>
</evidence>
<feature type="transmembrane region" description="Helical" evidence="15">
    <location>
        <begin position="18"/>
        <end position="37"/>
    </location>
</feature>